<protein>
    <recommendedName>
        <fullName evidence="5">CDAN1-interacting nuclease 1</fullName>
    </recommendedName>
</protein>
<sequence>MDLETYRIIRRNLSSPKDFEKFPLPNYVLSSILNQKIVESVIRKFRRYDPETVARIWREKGKLNVRLPPVLRLKVLMRGLGFSKGEISNLLKHPKEAGDLEDLVWDAVTRDFIYSPLAVRFQHLKGRLGEKIIEDYLMGLDVDFKTEKELKTRKTPDFLLKDCIEFIGFKVRWIESKFMFGDFRTHSFYWRRQYYHYFKDFGKGVVVYWPWHLDTPFSLSGDLDMKVHFKFGRLKREKFLKVVDDVIDRFAKGEKIEVKGNRRLLTFLKGLGFDIVLN</sequence>
<comment type="subcellular location">
    <subcellularLocation>
        <location evidence="1">Cytoplasm</location>
    </subcellularLocation>
</comment>
<dbReference type="GO" id="GO:0005737">
    <property type="term" value="C:cytoplasm"/>
    <property type="evidence" value="ECO:0007669"/>
    <property type="project" value="UniProtKB-SubCell"/>
</dbReference>
<reference evidence="3 4" key="1">
    <citation type="journal article" date="2010" name="Stand. Genomic Sci.">
        <title>Complete genome sequence of Archaeoglobus profundus type strain (AV18).</title>
        <authorList>
            <person name="von Jan M."/>
            <person name="Lapidus A."/>
            <person name="Del Rio T.G."/>
            <person name="Copeland A."/>
            <person name="Tice H."/>
            <person name="Cheng J.F."/>
            <person name="Lucas S."/>
            <person name="Chen F."/>
            <person name="Nolan M."/>
            <person name="Goodwin L."/>
            <person name="Han C."/>
            <person name="Pitluck S."/>
            <person name="Liolios K."/>
            <person name="Ivanova N."/>
            <person name="Mavromatis K."/>
            <person name="Ovchinnikova G."/>
            <person name="Chertkov O."/>
            <person name="Pati A."/>
            <person name="Chen A."/>
            <person name="Palaniappan K."/>
            <person name="Land M."/>
            <person name="Hauser L."/>
            <person name="Chang Y.J."/>
            <person name="Jeffries C.D."/>
            <person name="Saunders E."/>
            <person name="Brettin T."/>
            <person name="Detter J.C."/>
            <person name="Chain P."/>
            <person name="Eichinger K."/>
            <person name="Huber H."/>
            <person name="Spring S."/>
            <person name="Rohde M."/>
            <person name="Goker M."/>
            <person name="Wirth R."/>
            <person name="Woyke T."/>
            <person name="Bristow J."/>
            <person name="Eisen J.A."/>
            <person name="Markowitz V."/>
            <person name="Hugenholtz P."/>
            <person name="Kyrpides N.C."/>
            <person name="Klenk H.P."/>
        </authorList>
    </citation>
    <scope>NUCLEOTIDE SEQUENCE [LARGE SCALE GENOMIC DNA]</scope>
    <source>
        <strain evidence="4">DSM 5631 / JCM 9629 / NBRC 100127 / Av18</strain>
    </source>
</reference>
<dbReference type="AlphaFoldDB" id="D2RFH1"/>
<name>D2RFH1_ARCPA</name>
<evidence type="ECO:0000313" key="4">
    <source>
        <dbReference type="Proteomes" id="UP000001901"/>
    </source>
</evidence>
<keyword evidence="4" id="KW-1185">Reference proteome</keyword>
<dbReference type="PANTHER" id="PTHR31661:SF1">
    <property type="entry name" value="CDAN1-INTERACTING NUCLEASE 1"/>
    <property type="match status" value="1"/>
</dbReference>
<proteinExistence type="predicted"/>
<dbReference type="Pfam" id="PF14811">
    <property type="entry name" value="TPD"/>
    <property type="match status" value="1"/>
</dbReference>
<accession>D2RFH1</accession>
<evidence type="ECO:0008006" key="5">
    <source>
        <dbReference type="Google" id="ProtNLM"/>
    </source>
</evidence>
<gene>
    <name evidence="3" type="ordered locus">Arcpr_1821</name>
</gene>
<dbReference type="EMBL" id="CP001857">
    <property type="protein sequence ID" value="ADB58865.1"/>
    <property type="molecule type" value="Genomic_DNA"/>
</dbReference>
<dbReference type="Proteomes" id="UP000001901">
    <property type="component" value="Chromosome"/>
</dbReference>
<organism evidence="3 4">
    <name type="scientific">Archaeoglobus profundus (strain DSM 5631 / JCM 9629 / NBRC 100127 / Av18)</name>
    <dbReference type="NCBI Taxonomy" id="572546"/>
    <lineage>
        <taxon>Archaea</taxon>
        <taxon>Methanobacteriati</taxon>
        <taxon>Methanobacteriota</taxon>
        <taxon>Archaeoglobi</taxon>
        <taxon>Archaeoglobales</taxon>
        <taxon>Archaeoglobaceae</taxon>
        <taxon>Archaeoglobus</taxon>
    </lineage>
</organism>
<evidence type="ECO:0000256" key="2">
    <source>
        <dbReference type="ARBA" id="ARBA00022490"/>
    </source>
</evidence>
<dbReference type="HOGENOM" id="CLU_076808_0_0_2"/>
<dbReference type="KEGG" id="apo:Arcpr_1821"/>
<dbReference type="PaxDb" id="572546-Arcpr_1821"/>
<evidence type="ECO:0000313" key="3">
    <source>
        <dbReference type="EMBL" id="ADB58865.1"/>
    </source>
</evidence>
<dbReference type="PANTHER" id="PTHR31661">
    <property type="entry name" value="SIMILAR TO CDNA SEQUENCE BC052040"/>
    <property type="match status" value="1"/>
</dbReference>
<dbReference type="InterPro" id="IPR029404">
    <property type="entry name" value="CDIN1"/>
</dbReference>
<dbReference type="eggNOG" id="arCOG04990">
    <property type="taxonomic scope" value="Archaea"/>
</dbReference>
<keyword evidence="2" id="KW-0963">Cytoplasm</keyword>
<dbReference type="STRING" id="572546.Arcpr_1821"/>
<evidence type="ECO:0000256" key="1">
    <source>
        <dbReference type="ARBA" id="ARBA00004496"/>
    </source>
</evidence>